<gene>
    <name evidence="2" type="ORF">DET55_12115</name>
</gene>
<dbReference type="SUPFAM" id="SSF53041">
    <property type="entry name" value="Resolvase-like"/>
    <property type="match status" value="1"/>
</dbReference>
<accession>A0A3D9UQR0</accession>
<dbReference type="EMBL" id="QTTY01000021">
    <property type="protein sequence ID" value="REF28995.1"/>
    <property type="molecule type" value="Genomic_DNA"/>
</dbReference>
<proteinExistence type="predicted"/>
<dbReference type="AlphaFoldDB" id="A0A3D9UQR0"/>
<comment type="caution">
    <text evidence="2">The sequence shown here is derived from an EMBL/GenBank/DDBJ whole genome shotgun (WGS) entry which is preliminary data.</text>
</comment>
<evidence type="ECO:0000313" key="2">
    <source>
        <dbReference type="EMBL" id="REF28995.1"/>
    </source>
</evidence>
<dbReference type="InterPro" id="IPR006119">
    <property type="entry name" value="Resolv_N"/>
</dbReference>
<name>A0A3D9UQR0_BACMY</name>
<dbReference type="Gene3D" id="3.40.50.1390">
    <property type="entry name" value="Resolvase, N-terminal catalytic domain"/>
    <property type="match status" value="1"/>
</dbReference>
<dbReference type="Pfam" id="PF00239">
    <property type="entry name" value="Resolvase"/>
    <property type="match status" value="1"/>
</dbReference>
<dbReference type="InterPro" id="IPR036162">
    <property type="entry name" value="Resolvase-like_N_sf"/>
</dbReference>
<feature type="domain" description="Resolvase/invertase-type recombinase catalytic" evidence="1">
    <location>
        <begin position="1"/>
        <end position="54"/>
    </location>
</feature>
<dbReference type="GO" id="GO:0003677">
    <property type="term" value="F:DNA binding"/>
    <property type="evidence" value="ECO:0007669"/>
    <property type="project" value="InterPro"/>
</dbReference>
<evidence type="ECO:0000259" key="1">
    <source>
        <dbReference type="PROSITE" id="PS51736"/>
    </source>
</evidence>
<evidence type="ECO:0000313" key="3">
    <source>
        <dbReference type="Proteomes" id="UP000256530"/>
    </source>
</evidence>
<reference evidence="2 3" key="1">
    <citation type="submission" date="2018-08" db="EMBL/GenBank/DDBJ databases">
        <title>Freshwater and sediment microbial communities from various areas in North America, analyzing microbe dynamics in response to fracking.</title>
        <authorList>
            <person name="Lamendella R."/>
        </authorList>
    </citation>
    <scope>NUCLEOTIDE SEQUENCE [LARGE SCALE GENOMIC DNA]</scope>
    <source>
        <strain evidence="2 3">DB-1</strain>
    </source>
</reference>
<sequence length="54" mass="6098">MSDYGCDYVFEKKVSGATTDGPELLRMLENLREGDVIVVTELARITRSTQDLFN</sequence>
<dbReference type="Proteomes" id="UP000256530">
    <property type="component" value="Unassembled WGS sequence"/>
</dbReference>
<organism evidence="2 3">
    <name type="scientific">Bacillus mycoides</name>
    <dbReference type="NCBI Taxonomy" id="1405"/>
    <lineage>
        <taxon>Bacteria</taxon>
        <taxon>Bacillati</taxon>
        <taxon>Bacillota</taxon>
        <taxon>Bacilli</taxon>
        <taxon>Bacillales</taxon>
        <taxon>Bacillaceae</taxon>
        <taxon>Bacillus</taxon>
        <taxon>Bacillus cereus group</taxon>
    </lineage>
</organism>
<dbReference type="GO" id="GO:0000150">
    <property type="term" value="F:DNA strand exchange activity"/>
    <property type="evidence" value="ECO:0007669"/>
    <property type="project" value="InterPro"/>
</dbReference>
<dbReference type="PROSITE" id="PS51736">
    <property type="entry name" value="RECOMBINASES_3"/>
    <property type="match status" value="1"/>
</dbReference>
<protein>
    <submittedName>
        <fullName evidence="2">Resolvase-like protein</fullName>
    </submittedName>
</protein>